<dbReference type="PROSITE" id="PS50088">
    <property type="entry name" value="ANK_REPEAT"/>
    <property type="match status" value="1"/>
</dbReference>
<feature type="transmembrane region" description="Helical" evidence="8">
    <location>
        <begin position="552"/>
        <end position="569"/>
    </location>
</feature>
<proteinExistence type="predicted"/>
<feature type="transmembrane region" description="Helical" evidence="8">
    <location>
        <begin position="470"/>
        <end position="498"/>
    </location>
</feature>
<protein>
    <recommendedName>
        <fullName evidence="9">PGG domain-containing protein</fullName>
    </recommendedName>
</protein>
<dbReference type="Pfam" id="PF13962">
    <property type="entry name" value="PGG"/>
    <property type="match status" value="1"/>
</dbReference>
<feature type="repeat" description="ANK" evidence="7">
    <location>
        <begin position="72"/>
        <end position="104"/>
    </location>
</feature>
<evidence type="ECO:0000259" key="9">
    <source>
        <dbReference type="Pfam" id="PF13962"/>
    </source>
</evidence>
<dbReference type="InterPro" id="IPR002110">
    <property type="entry name" value="Ankyrin_rpt"/>
</dbReference>
<sequence>MMDVAHFEAARHGNFNDFPVSEINNHDLSGIFNKVSPLGNSLLHVAAGSGNLEITELMAHRFPFLMTKKNSKGNTPLHFAVRAEKLNTTQLLVDNAGQITTGDYDTLLRMKNDEGNTALHMALISLKAAKNGRVDNVVAVARYLISADPELSCIVENNARKSPLYLAMESNNRDILDYILSALPQDTGLILHRLQGKNPMRVAIEQKQIDFLRVIKEKKEELLLLKDDEENTLLHYAASNGYLAGVDYLLEINTCEDGHPKTMKKLLEMWPDATEFVCNRGRSILHAASMCGEEEIVSCILKENALGELVNKMDKDGNTPSHLAALSCNPLVVDDLLYQKQSKLDIVNNQGLTAYDLYKLKESQKDQGIDVNAENDSPEMDFKRSEKPNQFRKEITSMLFYKNKEHFSPTTCKLTEMKSDERLSKNDVNNRINILFVVAALIIGPAYAGSLQMPWDGKSKFDALGLEKQLLAEFICGNNIAMFLSITAVFILCTALLIDATFATALIKVAFLFLVLALSFMSGAFSSAINLRTITYEVSSNKVHLMDILLRYYRWLLVGIPLIILYVGAKAFSQYIHLTCFRIHRW</sequence>
<organism evidence="10 11">
    <name type="scientific">Dipteronia dyeriana</name>
    <dbReference type="NCBI Taxonomy" id="168575"/>
    <lineage>
        <taxon>Eukaryota</taxon>
        <taxon>Viridiplantae</taxon>
        <taxon>Streptophyta</taxon>
        <taxon>Embryophyta</taxon>
        <taxon>Tracheophyta</taxon>
        <taxon>Spermatophyta</taxon>
        <taxon>Magnoliopsida</taxon>
        <taxon>eudicotyledons</taxon>
        <taxon>Gunneridae</taxon>
        <taxon>Pentapetalae</taxon>
        <taxon>rosids</taxon>
        <taxon>malvids</taxon>
        <taxon>Sapindales</taxon>
        <taxon>Sapindaceae</taxon>
        <taxon>Hippocastanoideae</taxon>
        <taxon>Acereae</taxon>
        <taxon>Dipteronia</taxon>
    </lineage>
</organism>
<feature type="transmembrane region" description="Helical" evidence="8">
    <location>
        <begin position="432"/>
        <end position="449"/>
    </location>
</feature>
<evidence type="ECO:0000256" key="4">
    <source>
        <dbReference type="ARBA" id="ARBA00022989"/>
    </source>
</evidence>
<keyword evidence="4 8" id="KW-1133">Transmembrane helix</keyword>
<evidence type="ECO:0000256" key="2">
    <source>
        <dbReference type="ARBA" id="ARBA00022692"/>
    </source>
</evidence>
<keyword evidence="3" id="KW-0677">Repeat</keyword>
<evidence type="ECO:0000256" key="8">
    <source>
        <dbReference type="SAM" id="Phobius"/>
    </source>
</evidence>
<dbReference type="Pfam" id="PF12796">
    <property type="entry name" value="Ank_2"/>
    <property type="match status" value="2"/>
</dbReference>
<keyword evidence="11" id="KW-1185">Reference proteome</keyword>
<feature type="domain" description="PGG" evidence="9">
    <location>
        <begin position="426"/>
        <end position="529"/>
    </location>
</feature>
<evidence type="ECO:0000313" key="11">
    <source>
        <dbReference type="Proteomes" id="UP001280121"/>
    </source>
</evidence>
<comment type="subcellular location">
    <subcellularLocation>
        <location evidence="1">Membrane</location>
        <topology evidence="1">Multi-pass membrane protein</topology>
    </subcellularLocation>
</comment>
<dbReference type="Proteomes" id="UP001280121">
    <property type="component" value="Unassembled WGS sequence"/>
</dbReference>
<name>A0AAD9X687_9ROSI</name>
<dbReference type="AlphaFoldDB" id="A0AAD9X687"/>
<keyword evidence="2 8" id="KW-0812">Transmembrane</keyword>
<evidence type="ECO:0000313" key="10">
    <source>
        <dbReference type="EMBL" id="KAK2653583.1"/>
    </source>
</evidence>
<dbReference type="SMART" id="SM00248">
    <property type="entry name" value="ANK"/>
    <property type="match status" value="8"/>
</dbReference>
<dbReference type="Gene3D" id="1.25.40.20">
    <property type="entry name" value="Ankyrin repeat-containing domain"/>
    <property type="match status" value="2"/>
</dbReference>
<evidence type="ECO:0000256" key="3">
    <source>
        <dbReference type="ARBA" id="ARBA00022737"/>
    </source>
</evidence>
<feature type="transmembrane region" description="Helical" evidence="8">
    <location>
        <begin position="510"/>
        <end position="531"/>
    </location>
</feature>
<dbReference type="SUPFAM" id="SSF48403">
    <property type="entry name" value="Ankyrin repeat"/>
    <property type="match status" value="1"/>
</dbReference>
<evidence type="ECO:0000256" key="5">
    <source>
        <dbReference type="ARBA" id="ARBA00023043"/>
    </source>
</evidence>
<dbReference type="GO" id="GO:0005886">
    <property type="term" value="C:plasma membrane"/>
    <property type="evidence" value="ECO:0007669"/>
    <property type="project" value="TreeGrafter"/>
</dbReference>
<keyword evidence="6 8" id="KW-0472">Membrane</keyword>
<gene>
    <name evidence="10" type="ORF">Ddye_013439</name>
</gene>
<reference evidence="10" key="1">
    <citation type="journal article" date="2023" name="Plant J.">
        <title>Genome sequences and population genomics provide insights into the demographic history, inbreeding, and mutation load of two 'living fossil' tree species of Dipteronia.</title>
        <authorList>
            <person name="Feng Y."/>
            <person name="Comes H.P."/>
            <person name="Chen J."/>
            <person name="Zhu S."/>
            <person name="Lu R."/>
            <person name="Zhang X."/>
            <person name="Li P."/>
            <person name="Qiu J."/>
            <person name="Olsen K.M."/>
            <person name="Qiu Y."/>
        </authorList>
    </citation>
    <scope>NUCLEOTIDE SEQUENCE</scope>
    <source>
        <strain evidence="10">KIB01</strain>
    </source>
</reference>
<evidence type="ECO:0000256" key="1">
    <source>
        <dbReference type="ARBA" id="ARBA00004141"/>
    </source>
</evidence>
<evidence type="ECO:0000256" key="7">
    <source>
        <dbReference type="PROSITE-ProRule" id="PRU00023"/>
    </source>
</evidence>
<dbReference type="PANTHER" id="PTHR24186:SF50">
    <property type="entry name" value="ANKYRIN REPEAT-CONTAINING PROTEIN ITN1-LIKE ISOFORM X1"/>
    <property type="match status" value="1"/>
</dbReference>
<comment type="caution">
    <text evidence="10">The sequence shown here is derived from an EMBL/GenBank/DDBJ whole genome shotgun (WGS) entry which is preliminary data.</text>
</comment>
<dbReference type="PROSITE" id="PS50297">
    <property type="entry name" value="ANK_REP_REGION"/>
    <property type="match status" value="1"/>
</dbReference>
<dbReference type="InterPro" id="IPR026961">
    <property type="entry name" value="PGG_dom"/>
</dbReference>
<evidence type="ECO:0000256" key="6">
    <source>
        <dbReference type="ARBA" id="ARBA00023136"/>
    </source>
</evidence>
<keyword evidence="5 7" id="KW-0040">ANK repeat</keyword>
<accession>A0AAD9X687</accession>
<dbReference type="PANTHER" id="PTHR24186">
    <property type="entry name" value="PROTEIN PHOSPHATASE 1 REGULATORY SUBUNIT"/>
    <property type="match status" value="1"/>
</dbReference>
<dbReference type="InterPro" id="IPR036770">
    <property type="entry name" value="Ankyrin_rpt-contain_sf"/>
</dbReference>
<dbReference type="EMBL" id="JANJYI010000004">
    <property type="protein sequence ID" value="KAK2653583.1"/>
    <property type="molecule type" value="Genomic_DNA"/>
</dbReference>